<keyword evidence="2" id="KW-1185">Reference proteome</keyword>
<dbReference type="EMBL" id="JADEWZ010000027">
    <property type="protein sequence ID" value="MBE9117592.1"/>
    <property type="molecule type" value="Genomic_DNA"/>
</dbReference>
<evidence type="ECO:0000313" key="2">
    <source>
        <dbReference type="Proteomes" id="UP000654482"/>
    </source>
</evidence>
<comment type="caution">
    <text evidence="1">The sequence shown here is derived from an EMBL/GenBank/DDBJ whole genome shotgun (WGS) entry which is preliminary data.</text>
</comment>
<dbReference type="InterPro" id="IPR014710">
    <property type="entry name" value="RmlC-like_jellyroll"/>
</dbReference>
<dbReference type="RefSeq" id="WP_194030681.1">
    <property type="nucleotide sequence ID" value="NZ_JADEWZ010000027.1"/>
</dbReference>
<proteinExistence type="predicted"/>
<organism evidence="1 2">
    <name type="scientific">Lusitaniella coriacea LEGE 07157</name>
    <dbReference type="NCBI Taxonomy" id="945747"/>
    <lineage>
        <taxon>Bacteria</taxon>
        <taxon>Bacillati</taxon>
        <taxon>Cyanobacteriota</taxon>
        <taxon>Cyanophyceae</taxon>
        <taxon>Spirulinales</taxon>
        <taxon>Lusitaniellaceae</taxon>
        <taxon>Lusitaniella</taxon>
    </lineage>
</organism>
<gene>
    <name evidence="1" type="ORF">IQ249_16970</name>
</gene>
<dbReference type="Proteomes" id="UP000654482">
    <property type="component" value="Unassembled WGS sequence"/>
</dbReference>
<protein>
    <submittedName>
        <fullName evidence="1">Cupin</fullName>
    </submittedName>
</protein>
<sequence length="213" mass="24582">MSLQSPENETFDVQNWLVTNDGSCQKLARVPSPSQGKSPYRLYRFLSDLDDVLERAIDDTQRLELICPLVRRLLSESPWLQLSYDLPDPKKGWSVSMLYDEPDYPLTIQMVAWEPGRVSPIHNHATWGIVALLDGEEKNTFWQRSQDSEHPDRIEPCGDRVLYPGDIIALLPEAIHCVEATRDRPTISFNLYGETQYDRRFTFNPETHTATLF</sequence>
<dbReference type="AlphaFoldDB" id="A0A8J7DY15"/>
<accession>A0A8J7DY15</accession>
<dbReference type="InterPro" id="IPR011051">
    <property type="entry name" value="RmlC_Cupin_sf"/>
</dbReference>
<dbReference type="Gene3D" id="2.60.120.10">
    <property type="entry name" value="Jelly Rolls"/>
    <property type="match status" value="1"/>
</dbReference>
<reference evidence="1" key="1">
    <citation type="submission" date="2020-10" db="EMBL/GenBank/DDBJ databases">
        <authorList>
            <person name="Castelo-Branco R."/>
            <person name="Eusebio N."/>
            <person name="Adriana R."/>
            <person name="Vieira A."/>
            <person name="Brugerolle De Fraissinette N."/>
            <person name="Rezende De Castro R."/>
            <person name="Schneider M.P."/>
            <person name="Vasconcelos V."/>
            <person name="Leao P.N."/>
        </authorList>
    </citation>
    <scope>NUCLEOTIDE SEQUENCE</scope>
    <source>
        <strain evidence="1">LEGE 07157</strain>
    </source>
</reference>
<dbReference type="SUPFAM" id="SSF51182">
    <property type="entry name" value="RmlC-like cupins"/>
    <property type="match status" value="1"/>
</dbReference>
<name>A0A8J7DY15_9CYAN</name>
<evidence type="ECO:0000313" key="1">
    <source>
        <dbReference type="EMBL" id="MBE9117592.1"/>
    </source>
</evidence>
<dbReference type="CDD" id="cd10548">
    <property type="entry name" value="cupin_CDO"/>
    <property type="match status" value="1"/>
</dbReference>